<proteinExistence type="predicted"/>
<evidence type="ECO:0000256" key="1">
    <source>
        <dbReference type="SAM" id="Phobius"/>
    </source>
</evidence>
<accession>A0A6C0CZM1</accession>
<keyword evidence="1" id="KW-0472">Membrane</keyword>
<feature type="transmembrane region" description="Helical" evidence="1">
    <location>
        <begin position="120"/>
        <end position="138"/>
    </location>
</feature>
<sequence>MVGFCSIDDAFPGFSKDKRNKKEDIYLNDNVKLSKRISNLEKREFVDPERTVKNNIDYEVNAINKKLFEDLDNKYKVIVEKLTGEINNLKDQLFTCSNSNKEDIVEGYSLDVQNDQFNELMLYICTCIFFIFLFDYMFTFGKRCY</sequence>
<protein>
    <submittedName>
        <fullName evidence="2">Uncharacterized protein</fullName>
    </submittedName>
</protein>
<keyword evidence="1" id="KW-0812">Transmembrane</keyword>
<keyword evidence="1" id="KW-1133">Transmembrane helix</keyword>
<reference evidence="2" key="1">
    <citation type="journal article" date="2020" name="Nature">
        <title>Giant virus diversity and host interactions through global metagenomics.</title>
        <authorList>
            <person name="Schulz F."/>
            <person name="Roux S."/>
            <person name="Paez-Espino D."/>
            <person name="Jungbluth S."/>
            <person name="Walsh D.A."/>
            <person name="Denef V.J."/>
            <person name="McMahon K.D."/>
            <person name="Konstantinidis K.T."/>
            <person name="Eloe-Fadrosh E.A."/>
            <person name="Kyrpides N.C."/>
            <person name="Woyke T."/>
        </authorList>
    </citation>
    <scope>NUCLEOTIDE SEQUENCE</scope>
    <source>
        <strain evidence="2">GVMAG-M-3300023110-24</strain>
    </source>
</reference>
<organism evidence="2">
    <name type="scientific">viral metagenome</name>
    <dbReference type="NCBI Taxonomy" id="1070528"/>
    <lineage>
        <taxon>unclassified sequences</taxon>
        <taxon>metagenomes</taxon>
        <taxon>organismal metagenomes</taxon>
    </lineage>
</organism>
<dbReference type="AlphaFoldDB" id="A0A6C0CZM1"/>
<name>A0A6C0CZM1_9ZZZZ</name>
<evidence type="ECO:0000313" key="2">
    <source>
        <dbReference type="EMBL" id="QHT09129.1"/>
    </source>
</evidence>
<dbReference type="EMBL" id="MN739508">
    <property type="protein sequence ID" value="QHT09129.1"/>
    <property type="molecule type" value="Genomic_DNA"/>
</dbReference>